<dbReference type="NCBIfam" id="TIGR01205">
    <property type="entry name" value="D_ala_D_alaTIGR"/>
    <property type="match status" value="1"/>
</dbReference>
<dbReference type="AlphaFoldDB" id="A0A369KVK0"/>
<evidence type="ECO:0000313" key="18">
    <source>
        <dbReference type="EMBL" id="RDB35744.1"/>
    </source>
</evidence>
<feature type="binding site" evidence="15">
    <location>
        <position position="348"/>
    </location>
    <ligand>
        <name>Mg(2+)</name>
        <dbReference type="ChEBI" id="CHEBI:18420"/>
        <label>1</label>
    </ligand>
</feature>
<dbReference type="GO" id="GO:0005829">
    <property type="term" value="C:cytosol"/>
    <property type="evidence" value="ECO:0007669"/>
    <property type="project" value="TreeGrafter"/>
</dbReference>
<evidence type="ECO:0000256" key="6">
    <source>
        <dbReference type="ARBA" id="ARBA00022840"/>
    </source>
</evidence>
<protein>
    <recommendedName>
        <fullName evidence="13">D-alanine--D-alanine ligase</fullName>
        <ecNumber evidence="13">6.3.2.4</ecNumber>
    </recommendedName>
    <alternativeName>
        <fullName evidence="13">D-Ala-D-Ala ligase</fullName>
    </alternativeName>
    <alternativeName>
        <fullName evidence="13">D-alanylalanine synthetase</fullName>
    </alternativeName>
</protein>
<dbReference type="PIRSF" id="PIRSF039102">
    <property type="entry name" value="Ddl/VanB"/>
    <property type="match status" value="1"/>
</dbReference>
<feature type="active site" evidence="14">
    <location>
        <position position="21"/>
    </location>
</feature>
<dbReference type="EMBL" id="QOVW01000076">
    <property type="protein sequence ID" value="RDB35744.1"/>
    <property type="molecule type" value="Genomic_DNA"/>
</dbReference>
<dbReference type="HAMAP" id="MF_00047">
    <property type="entry name" value="Dala_Dala_lig"/>
    <property type="match status" value="1"/>
</dbReference>
<evidence type="ECO:0000256" key="12">
    <source>
        <dbReference type="ARBA" id="ARBA00047614"/>
    </source>
</evidence>
<proteinExistence type="inferred from homology"/>
<evidence type="ECO:0000256" key="1">
    <source>
        <dbReference type="ARBA" id="ARBA00001936"/>
    </source>
</evidence>
<dbReference type="InterPro" id="IPR011127">
    <property type="entry name" value="Dala_Dala_lig_N"/>
</dbReference>
<evidence type="ECO:0000256" key="10">
    <source>
        <dbReference type="ARBA" id="ARBA00023211"/>
    </source>
</evidence>
<feature type="binding site" evidence="15">
    <location>
        <position position="334"/>
    </location>
    <ligand>
        <name>Mg(2+)</name>
        <dbReference type="ChEBI" id="CHEBI:18420"/>
        <label>1</label>
    </ligand>
</feature>
<comment type="cofactor">
    <cofactor evidence="15">
        <name>Mg(2+)</name>
        <dbReference type="ChEBI" id="CHEBI:18420"/>
    </cofactor>
    <cofactor evidence="15">
        <name>Mn(2+)</name>
        <dbReference type="ChEBI" id="CHEBI:29035"/>
    </cofactor>
    <text evidence="15">Binds 2 magnesium or manganese ions per subunit.</text>
</comment>
<comment type="pathway">
    <text evidence="13">Cell wall biogenesis; peptidoglycan biosynthesis.</text>
</comment>
<reference evidence="18" key="1">
    <citation type="submission" date="2018-04" db="EMBL/GenBank/DDBJ databases">
        <title>Draft genome sequence of the Candidatus Spirobacillus cienkowskii, a pathogen of freshwater Daphnia species, reconstructed from hemolymph metagenomic reads.</title>
        <authorList>
            <person name="Bresciani L."/>
            <person name="Lemos L.N."/>
            <person name="Wale N."/>
            <person name="Lin J.Y."/>
            <person name="Fernandes G.R."/>
            <person name="Duffy M.A."/>
            <person name="Rodrigues J.M."/>
        </authorList>
    </citation>
    <scope>NUCLEOTIDE SEQUENCE [LARGE SCALE GENOMIC DNA]</scope>
    <source>
        <strain evidence="18">Binning01</strain>
    </source>
</reference>
<feature type="domain" description="ATP-grasp" evidence="17">
    <location>
        <begin position="174"/>
        <end position="384"/>
    </location>
</feature>
<feature type="binding site" evidence="15">
    <location>
        <position position="348"/>
    </location>
    <ligand>
        <name>Mg(2+)</name>
        <dbReference type="ChEBI" id="CHEBI:18420"/>
        <label>2</label>
    </ligand>
</feature>
<evidence type="ECO:0000256" key="9">
    <source>
        <dbReference type="ARBA" id="ARBA00022984"/>
    </source>
</evidence>
<dbReference type="InterPro" id="IPR005905">
    <property type="entry name" value="D_ala_D_ala"/>
</dbReference>
<dbReference type="Gene3D" id="3.40.50.20">
    <property type="match status" value="1"/>
</dbReference>
<accession>A0A369KVK0</accession>
<dbReference type="PROSITE" id="PS50975">
    <property type="entry name" value="ATP_GRASP"/>
    <property type="match status" value="1"/>
</dbReference>
<keyword evidence="13" id="KW-0963">Cytoplasm</keyword>
<keyword evidence="10 15" id="KW-0464">Manganese</keyword>
<feature type="binding site" evidence="15">
    <location>
        <position position="350"/>
    </location>
    <ligand>
        <name>Mg(2+)</name>
        <dbReference type="ChEBI" id="CHEBI:18420"/>
        <label>2</label>
    </ligand>
</feature>
<keyword evidence="5 16" id="KW-0547">Nucleotide-binding</keyword>
<dbReference type="InterPro" id="IPR000291">
    <property type="entry name" value="D-Ala_lig_Van_CS"/>
</dbReference>
<keyword evidence="9 13" id="KW-0573">Peptidoglycan synthesis</keyword>
<comment type="similarity">
    <text evidence="2 13">Belongs to the D-alanine--D-alanine ligase family.</text>
</comment>
<dbReference type="PANTHER" id="PTHR23132:SF25">
    <property type="entry name" value="D-ALANINE--D-ALANINE LIGASE A"/>
    <property type="match status" value="1"/>
</dbReference>
<dbReference type="GO" id="GO:0046872">
    <property type="term" value="F:metal ion binding"/>
    <property type="evidence" value="ECO:0007669"/>
    <property type="project" value="UniProtKB-KW"/>
</dbReference>
<keyword evidence="19" id="KW-1185">Reference proteome</keyword>
<organism evidence="18 19">
    <name type="scientific">Spirobacillus cienkowskii</name>
    <dbReference type="NCBI Taxonomy" id="495820"/>
    <lineage>
        <taxon>Bacteria</taxon>
        <taxon>Pseudomonadati</taxon>
        <taxon>Bdellovibrionota</taxon>
        <taxon>Oligoflexia</taxon>
        <taxon>Silvanigrellales</taxon>
        <taxon>Spirobacillus</taxon>
    </lineage>
</organism>
<evidence type="ECO:0000256" key="11">
    <source>
        <dbReference type="ARBA" id="ARBA00023316"/>
    </source>
</evidence>
<dbReference type="InterPro" id="IPR011761">
    <property type="entry name" value="ATP-grasp"/>
</dbReference>
<comment type="catalytic activity">
    <reaction evidence="12 13">
        <text>2 D-alanine + ATP = D-alanyl-D-alanine + ADP + phosphate + H(+)</text>
        <dbReference type="Rhea" id="RHEA:11224"/>
        <dbReference type="ChEBI" id="CHEBI:15378"/>
        <dbReference type="ChEBI" id="CHEBI:30616"/>
        <dbReference type="ChEBI" id="CHEBI:43474"/>
        <dbReference type="ChEBI" id="CHEBI:57416"/>
        <dbReference type="ChEBI" id="CHEBI:57822"/>
        <dbReference type="ChEBI" id="CHEBI:456216"/>
        <dbReference type="EC" id="6.3.2.4"/>
    </reaction>
</comment>
<dbReference type="Proteomes" id="UP000253934">
    <property type="component" value="Unassembled WGS sequence"/>
</dbReference>
<dbReference type="EC" id="6.3.2.4" evidence="13"/>
<comment type="subcellular location">
    <subcellularLocation>
        <location evidence="13">Cytoplasm</location>
    </subcellularLocation>
</comment>
<comment type="function">
    <text evidence="13">Cell wall formation.</text>
</comment>
<gene>
    <name evidence="13" type="primary">ddl</name>
    <name evidence="18" type="ORF">DCC88_08575</name>
</gene>
<dbReference type="SUPFAM" id="SSF52440">
    <property type="entry name" value="PreATP-grasp domain"/>
    <property type="match status" value="1"/>
</dbReference>
<dbReference type="GO" id="GO:0009252">
    <property type="term" value="P:peptidoglycan biosynthetic process"/>
    <property type="evidence" value="ECO:0007669"/>
    <property type="project" value="UniProtKB-UniRule"/>
</dbReference>
<evidence type="ECO:0000256" key="15">
    <source>
        <dbReference type="PIRSR" id="PIRSR039102-3"/>
    </source>
</evidence>
<dbReference type="Pfam" id="PF01820">
    <property type="entry name" value="Dala_Dala_lig_N"/>
    <property type="match status" value="1"/>
</dbReference>
<evidence type="ECO:0000313" key="19">
    <source>
        <dbReference type="Proteomes" id="UP000253934"/>
    </source>
</evidence>
<keyword evidence="11 13" id="KW-0961">Cell wall biogenesis/degradation</keyword>
<feature type="active site" evidence="14">
    <location>
        <position position="359"/>
    </location>
</feature>
<comment type="caution">
    <text evidence="18">The sequence shown here is derived from an EMBL/GenBank/DDBJ whole genome shotgun (WGS) entry which is preliminary data.</text>
</comment>
<evidence type="ECO:0000256" key="2">
    <source>
        <dbReference type="ARBA" id="ARBA00010871"/>
    </source>
</evidence>
<sequence length="401" mass="44920">MVVRKKFEKVVAVLFGGRSSEHEVSLRSALFILKNMPEKYGIVPVGINRDGIFFSLEGVFQSHDFANFSLEDLVTITQGNSPFAMQGIKNQKTILLPYVLDKLLHDAPSCYYGSTTDKKSYRILNFDVNCIFPVLHGQNGEDGRFQGLLELAEIAYVGCDIRSSVVGIDKDIQKRLARDAGVAVANYCVVHNELFFENKNQTLEHIEQNISYPCFIKPNALGSAVGTGKAQNRIQLEKLLHEALMFDQKALVEEIMVGTEVECAFLGSSYKPRISVAGEIAPKDFYSYSEKYDSSSEAALFIPARLSPEKMDELQDNARKIALATGISGLCRIDFWNCKNTNKFVFNEINTMPGLTSISMFPKLWEQEGVIGKSWIEELIEAAYQRKKRLDNSQYGIKAAT</sequence>
<dbReference type="Pfam" id="PF07478">
    <property type="entry name" value="Dala_Dala_lig_C"/>
    <property type="match status" value="1"/>
</dbReference>
<evidence type="ECO:0000256" key="8">
    <source>
        <dbReference type="ARBA" id="ARBA00022960"/>
    </source>
</evidence>
<evidence type="ECO:0000256" key="4">
    <source>
        <dbReference type="ARBA" id="ARBA00022723"/>
    </source>
</evidence>
<dbReference type="GO" id="GO:0008716">
    <property type="term" value="F:D-alanine-D-alanine ligase activity"/>
    <property type="evidence" value="ECO:0007669"/>
    <property type="project" value="UniProtKB-UniRule"/>
</dbReference>
<keyword evidence="6 16" id="KW-0067">ATP-binding</keyword>
<feature type="active site" evidence="14">
    <location>
        <position position="223"/>
    </location>
</feature>
<keyword evidence="3 13" id="KW-0436">Ligase</keyword>
<evidence type="ECO:0000256" key="14">
    <source>
        <dbReference type="PIRSR" id="PIRSR039102-1"/>
    </source>
</evidence>
<evidence type="ECO:0000259" key="17">
    <source>
        <dbReference type="PROSITE" id="PS50975"/>
    </source>
</evidence>
<evidence type="ECO:0000256" key="7">
    <source>
        <dbReference type="ARBA" id="ARBA00022842"/>
    </source>
</evidence>
<evidence type="ECO:0000256" key="3">
    <source>
        <dbReference type="ARBA" id="ARBA00022598"/>
    </source>
</evidence>
<dbReference type="InterPro" id="IPR013815">
    <property type="entry name" value="ATP_grasp_subdomain_1"/>
</dbReference>
<dbReference type="GO" id="GO:0008360">
    <property type="term" value="P:regulation of cell shape"/>
    <property type="evidence" value="ECO:0007669"/>
    <property type="project" value="UniProtKB-KW"/>
</dbReference>
<dbReference type="Gene3D" id="3.30.470.20">
    <property type="entry name" value="ATP-grasp fold, B domain"/>
    <property type="match status" value="1"/>
</dbReference>
<keyword evidence="4 15" id="KW-0479">Metal-binding</keyword>
<comment type="cofactor">
    <cofactor evidence="1">
        <name>Mn(2+)</name>
        <dbReference type="ChEBI" id="CHEBI:29035"/>
    </cofactor>
</comment>
<dbReference type="InterPro" id="IPR016185">
    <property type="entry name" value="PreATP-grasp_dom_sf"/>
</dbReference>
<dbReference type="GO" id="GO:0005524">
    <property type="term" value="F:ATP binding"/>
    <property type="evidence" value="ECO:0007669"/>
    <property type="project" value="UniProtKB-UniRule"/>
</dbReference>
<dbReference type="UniPathway" id="UPA00219"/>
<dbReference type="InterPro" id="IPR011095">
    <property type="entry name" value="Dala_Dala_lig_C"/>
</dbReference>
<dbReference type="Gene3D" id="3.30.1490.20">
    <property type="entry name" value="ATP-grasp fold, A domain"/>
    <property type="match status" value="1"/>
</dbReference>
<dbReference type="PROSITE" id="PS00843">
    <property type="entry name" value="DALA_DALA_LIGASE_1"/>
    <property type="match status" value="1"/>
</dbReference>
<evidence type="ECO:0000256" key="16">
    <source>
        <dbReference type="PROSITE-ProRule" id="PRU00409"/>
    </source>
</evidence>
<dbReference type="SUPFAM" id="SSF56059">
    <property type="entry name" value="Glutathione synthetase ATP-binding domain-like"/>
    <property type="match status" value="1"/>
</dbReference>
<keyword evidence="7 15" id="KW-0460">Magnesium</keyword>
<name>A0A369KVK0_9BACT</name>
<evidence type="ECO:0000256" key="13">
    <source>
        <dbReference type="HAMAP-Rule" id="MF_00047"/>
    </source>
</evidence>
<dbReference type="PANTHER" id="PTHR23132">
    <property type="entry name" value="D-ALANINE--D-ALANINE LIGASE"/>
    <property type="match status" value="1"/>
</dbReference>
<evidence type="ECO:0000256" key="5">
    <source>
        <dbReference type="ARBA" id="ARBA00022741"/>
    </source>
</evidence>
<dbReference type="GO" id="GO:0071555">
    <property type="term" value="P:cell wall organization"/>
    <property type="evidence" value="ECO:0007669"/>
    <property type="project" value="UniProtKB-KW"/>
</dbReference>
<keyword evidence="8 13" id="KW-0133">Cell shape</keyword>
<dbReference type="NCBIfam" id="NF002528">
    <property type="entry name" value="PRK01966.1-4"/>
    <property type="match status" value="1"/>
</dbReference>